<accession>A0A371PAC9</accession>
<keyword evidence="5 9" id="KW-0812">Transmembrane</keyword>
<dbReference type="PANTHER" id="PTHR30574">
    <property type="entry name" value="INNER MEMBRANE PROTEIN YEDE"/>
    <property type="match status" value="1"/>
</dbReference>
<keyword evidence="6 9" id="KW-1133">Transmembrane helix</keyword>
<feature type="transmembrane region" description="Helical" evidence="9">
    <location>
        <begin position="348"/>
        <end position="373"/>
    </location>
</feature>
<gene>
    <name evidence="10" type="ORF">DX116_01815</name>
</gene>
<keyword evidence="3" id="KW-1003">Cell membrane</keyword>
<dbReference type="AlphaFoldDB" id="A0A371PAC9"/>
<dbReference type="GO" id="GO:0005886">
    <property type="term" value="C:plasma membrane"/>
    <property type="evidence" value="ECO:0007669"/>
    <property type="project" value="UniProtKB-SubCell"/>
</dbReference>
<evidence type="ECO:0000256" key="9">
    <source>
        <dbReference type="SAM" id="Phobius"/>
    </source>
</evidence>
<dbReference type="EMBL" id="QUBR01000001">
    <property type="protein sequence ID" value="REK72400.1"/>
    <property type="molecule type" value="Genomic_DNA"/>
</dbReference>
<evidence type="ECO:0000313" key="10">
    <source>
        <dbReference type="EMBL" id="REK72400.1"/>
    </source>
</evidence>
<dbReference type="InterPro" id="IPR007272">
    <property type="entry name" value="Sulf_transp_TsuA/YedE"/>
</dbReference>
<feature type="transmembrane region" description="Helical" evidence="9">
    <location>
        <begin position="91"/>
        <end position="113"/>
    </location>
</feature>
<reference evidence="10 11" key="1">
    <citation type="submission" date="2018-08" db="EMBL/GenBank/DDBJ databases">
        <title>Aeromicrobium sp. M2KJ-4, whole genome shotgun sequence.</title>
        <authorList>
            <person name="Tuo L."/>
        </authorList>
    </citation>
    <scope>NUCLEOTIDE SEQUENCE [LARGE SCALE GENOMIC DNA]</scope>
    <source>
        <strain evidence="10 11">M2KJ-4</strain>
    </source>
</reference>
<evidence type="ECO:0000256" key="3">
    <source>
        <dbReference type="ARBA" id="ARBA00022475"/>
    </source>
</evidence>
<feature type="transmembrane region" description="Helical" evidence="9">
    <location>
        <begin position="318"/>
        <end position="336"/>
    </location>
</feature>
<evidence type="ECO:0000256" key="4">
    <source>
        <dbReference type="ARBA" id="ARBA00022519"/>
    </source>
</evidence>
<feature type="transmembrane region" description="Helical" evidence="9">
    <location>
        <begin position="247"/>
        <end position="270"/>
    </location>
</feature>
<comment type="similarity">
    <text evidence="8">Belongs to the TsuA/YedE (TC 9.B.102) family.</text>
</comment>
<dbReference type="Proteomes" id="UP000265581">
    <property type="component" value="Unassembled WGS sequence"/>
</dbReference>
<feature type="transmembrane region" description="Helical" evidence="9">
    <location>
        <begin position="125"/>
        <end position="152"/>
    </location>
</feature>
<feature type="transmembrane region" description="Helical" evidence="9">
    <location>
        <begin position="159"/>
        <end position="175"/>
    </location>
</feature>
<organism evidence="10 11">
    <name type="scientific">Aeromicrobium endophyticum</name>
    <dbReference type="NCBI Taxonomy" id="2292704"/>
    <lineage>
        <taxon>Bacteria</taxon>
        <taxon>Bacillati</taxon>
        <taxon>Actinomycetota</taxon>
        <taxon>Actinomycetes</taxon>
        <taxon>Propionibacteriales</taxon>
        <taxon>Nocardioidaceae</taxon>
        <taxon>Aeromicrobium</taxon>
    </lineage>
</organism>
<evidence type="ECO:0000256" key="2">
    <source>
        <dbReference type="ARBA" id="ARBA00022448"/>
    </source>
</evidence>
<evidence type="ECO:0000256" key="6">
    <source>
        <dbReference type="ARBA" id="ARBA00022989"/>
    </source>
</evidence>
<evidence type="ECO:0000256" key="5">
    <source>
        <dbReference type="ARBA" id="ARBA00022692"/>
    </source>
</evidence>
<dbReference type="Pfam" id="PF04143">
    <property type="entry name" value="Sulf_transp"/>
    <property type="match status" value="1"/>
</dbReference>
<keyword evidence="11" id="KW-1185">Reference proteome</keyword>
<keyword evidence="2" id="KW-0813">Transport</keyword>
<evidence type="ECO:0000256" key="1">
    <source>
        <dbReference type="ARBA" id="ARBA00004429"/>
    </source>
</evidence>
<comment type="subcellular location">
    <subcellularLocation>
        <location evidence="1">Cell inner membrane</location>
        <topology evidence="1">Multi-pass membrane protein</topology>
    </subcellularLocation>
</comment>
<feature type="transmembrane region" description="Helical" evidence="9">
    <location>
        <begin position="379"/>
        <end position="398"/>
    </location>
</feature>
<evidence type="ECO:0000256" key="8">
    <source>
        <dbReference type="ARBA" id="ARBA00035655"/>
    </source>
</evidence>
<feature type="transmembrane region" description="Helical" evidence="9">
    <location>
        <begin position="195"/>
        <end position="214"/>
    </location>
</feature>
<evidence type="ECO:0000313" key="11">
    <source>
        <dbReference type="Proteomes" id="UP000265581"/>
    </source>
</evidence>
<dbReference type="PANTHER" id="PTHR30574:SF1">
    <property type="entry name" value="SULPHUR TRANSPORT DOMAIN-CONTAINING PROTEIN"/>
    <property type="match status" value="1"/>
</dbReference>
<name>A0A371PAC9_9ACTN</name>
<feature type="transmembrane region" description="Helical" evidence="9">
    <location>
        <begin position="50"/>
        <end position="71"/>
    </location>
</feature>
<evidence type="ECO:0000256" key="7">
    <source>
        <dbReference type="ARBA" id="ARBA00023136"/>
    </source>
</evidence>
<comment type="caution">
    <text evidence="10">The sequence shown here is derived from an EMBL/GenBank/DDBJ whole genome shotgun (WGS) entry which is preliminary data.</text>
</comment>
<proteinExistence type="inferred from homology"/>
<dbReference type="OrthoDB" id="9794165at2"/>
<protein>
    <submittedName>
        <fullName evidence="10">YeeE/YedE family protein</fullName>
    </submittedName>
</protein>
<keyword evidence="4" id="KW-0997">Cell inner membrane</keyword>
<dbReference type="RefSeq" id="WP_119702517.1">
    <property type="nucleotide sequence ID" value="NZ_JBHSOI010000001.1"/>
</dbReference>
<keyword evidence="7 9" id="KW-0472">Membrane</keyword>
<sequence length="414" mass="41774">MTALLGPAPTCALPPPPEEAPPVQRGPLVGVAAVAAALLVVVGSQHGAKFAVLLALGLGLGIALFHARFGFTSGWRQLVAVGNGAGVRAHALLLGTAATLCMVLLASGTGLFGSTPQPSGGQIGVALLLGSFLFGLGMQLGGACASGTLFAVGSGQSSVLVTLLGFIVGSVLYTWQFDLVDDLPTFEPVLLQDHVGYGGAWVVTIAALLAIVAGSRAYQARRNPPPAGRPPSAAGVARLWRGSWPMLAGAVVLAVLAAGVLLVSGGTWGVTSAFGLWGAKLLQVAGMHPETWAFWQQPGQAEQLAGSVLADKNSLTNIGIILGAAVAATLAGVWTFRHRFTGKEVAAAFIGGILLGVGARLASGCNIGAYLGGISTGSLSGWIWGVVALAGTWVGLKLRPLFGLSVPRSDDSIC</sequence>